<evidence type="ECO:0000256" key="6">
    <source>
        <dbReference type="ARBA" id="ARBA00022801"/>
    </source>
</evidence>
<dbReference type="InterPro" id="IPR043504">
    <property type="entry name" value="Peptidase_S1_PA_chymotrypsin"/>
</dbReference>
<sequence>MKLIAVVAFLLVINVVNSQYYESCVNPTGVTGFCQPIRSCDSLLNILMQYRGRQIPYDVRIFLRRSQCKYYFEPWVCCPSVTEQTTAAPVTTVRSTVPSTASRLPEAPECGVDADNRIYGGEETTIDEYPWLAQLQYNKPRGRTGFHCGGSLINQKYVVTAAHCIGKVPSDWDLVSVRLGEWDTTTVEDCDDSFFNERVCNDPHVDVPVEKKIIHESYVANSKNQHHDIALLRLSRTVTYTDFIKPICLQVNSDVRNLNLDGKSLDVAGWGKTETSYTSDRKLKVAVAAYPNSKCQEVYSRSGLTILDSQICAGGAPGKDSCNGDSGGPLMEHYESGPIPYYFLAGIVSYGPKNCGTEDVPGVYTRVSKYVDWIQSKLEN</sequence>
<accession>A0A1J1HRL0</accession>
<keyword evidence="3" id="KW-0399">Innate immunity</keyword>
<evidence type="ECO:0000256" key="3">
    <source>
        <dbReference type="ARBA" id="ARBA00022588"/>
    </source>
</evidence>
<evidence type="ECO:0000256" key="10">
    <source>
        <dbReference type="ARBA" id="ARBA00023180"/>
    </source>
</evidence>
<evidence type="ECO:0000256" key="2">
    <source>
        <dbReference type="ARBA" id="ARBA00022525"/>
    </source>
</evidence>
<dbReference type="PANTHER" id="PTHR24256">
    <property type="entry name" value="TRYPTASE-RELATED"/>
    <property type="match status" value="1"/>
</dbReference>
<dbReference type="Gene3D" id="3.30.1640.30">
    <property type="match status" value="1"/>
</dbReference>
<dbReference type="InterPro" id="IPR001314">
    <property type="entry name" value="Peptidase_S1A"/>
</dbReference>
<reference evidence="17 18" key="1">
    <citation type="submission" date="2015-04" db="EMBL/GenBank/DDBJ databases">
        <authorList>
            <person name="Syromyatnikov M.Y."/>
            <person name="Popov V.N."/>
        </authorList>
    </citation>
    <scope>NUCLEOTIDE SEQUENCE [LARGE SCALE GENOMIC DNA]</scope>
</reference>
<comment type="subcellular location">
    <subcellularLocation>
        <location evidence="1">Secreted</location>
        <location evidence="1">Extracellular space</location>
    </subcellularLocation>
</comment>
<dbReference type="Gene3D" id="2.40.10.10">
    <property type="entry name" value="Trypsin-like serine proteases"/>
    <property type="match status" value="2"/>
</dbReference>
<evidence type="ECO:0000256" key="1">
    <source>
        <dbReference type="ARBA" id="ARBA00004239"/>
    </source>
</evidence>
<keyword evidence="5 13" id="KW-0732">Signal</keyword>
<evidence type="ECO:0000256" key="9">
    <source>
        <dbReference type="ARBA" id="ARBA00023157"/>
    </source>
</evidence>
<evidence type="ECO:0000256" key="12">
    <source>
        <dbReference type="RuleBase" id="RU363034"/>
    </source>
</evidence>
<name>A0A1J1HRL0_9DIPT</name>
<evidence type="ECO:0000256" key="7">
    <source>
        <dbReference type="ARBA" id="ARBA00022825"/>
    </source>
</evidence>
<proteinExistence type="inferred from homology"/>
<dbReference type="InterPro" id="IPR018114">
    <property type="entry name" value="TRYPSIN_HIS"/>
</dbReference>
<gene>
    <name evidence="16" type="ORF">CLUMA_CG000779</name>
    <name evidence="17" type="ORF">CLUMA_CG003753</name>
</gene>
<dbReference type="GO" id="GO:0005576">
    <property type="term" value="C:extracellular region"/>
    <property type="evidence" value="ECO:0007669"/>
    <property type="project" value="UniProtKB-SubCell"/>
</dbReference>
<dbReference type="InterPro" id="IPR033116">
    <property type="entry name" value="TRYPSIN_SER"/>
</dbReference>
<dbReference type="Pfam" id="PF12032">
    <property type="entry name" value="CLIP"/>
    <property type="match status" value="1"/>
</dbReference>
<dbReference type="GO" id="GO:0045087">
    <property type="term" value="P:innate immune response"/>
    <property type="evidence" value="ECO:0007669"/>
    <property type="project" value="UniProtKB-KW"/>
</dbReference>
<evidence type="ECO:0000256" key="4">
    <source>
        <dbReference type="ARBA" id="ARBA00022670"/>
    </source>
</evidence>
<dbReference type="PROSITE" id="PS00135">
    <property type="entry name" value="TRYPSIN_SER"/>
    <property type="match status" value="1"/>
</dbReference>
<evidence type="ECO:0000313" key="16">
    <source>
        <dbReference type="EMBL" id="CRK86963.1"/>
    </source>
</evidence>
<dbReference type="PRINTS" id="PR00722">
    <property type="entry name" value="CHYMOTRYPSIN"/>
</dbReference>
<dbReference type="PROSITE" id="PS51888">
    <property type="entry name" value="CLIP"/>
    <property type="match status" value="1"/>
</dbReference>
<dbReference type="InterPro" id="IPR022700">
    <property type="entry name" value="CLIP"/>
</dbReference>
<feature type="domain" description="Clip" evidence="15">
    <location>
        <begin position="23"/>
        <end position="78"/>
    </location>
</feature>
<feature type="domain" description="Peptidase S1" evidence="14">
    <location>
        <begin position="118"/>
        <end position="379"/>
    </location>
</feature>
<dbReference type="EMBL" id="CVRI01000015">
    <property type="protein sequence ID" value="CRK90028.1"/>
    <property type="molecule type" value="Genomic_DNA"/>
</dbReference>
<comment type="similarity">
    <text evidence="11 13">Belongs to the peptidase S1 family. CLIP subfamily.</text>
</comment>
<feature type="chain" id="PRO_5014063833" description="CLIP domain-containing serine protease" evidence="13">
    <location>
        <begin position="19"/>
        <end position="380"/>
    </location>
</feature>
<keyword evidence="10" id="KW-0325">Glycoprotein</keyword>
<dbReference type="InterPro" id="IPR001254">
    <property type="entry name" value="Trypsin_dom"/>
</dbReference>
<evidence type="ECO:0000256" key="11">
    <source>
        <dbReference type="ARBA" id="ARBA00024195"/>
    </source>
</evidence>
<keyword evidence="8" id="KW-0391">Immunity</keyword>
<dbReference type="Proteomes" id="UP000183832">
    <property type="component" value="Unassembled WGS sequence"/>
</dbReference>
<dbReference type="EC" id="3.4.21.-" evidence="12"/>
<dbReference type="FunFam" id="2.40.10.10:FF:000028">
    <property type="entry name" value="Serine protease easter"/>
    <property type="match status" value="1"/>
</dbReference>
<dbReference type="GO" id="GO:0004252">
    <property type="term" value="F:serine-type endopeptidase activity"/>
    <property type="evidence" value="ECO:0007669"/>
    <property type="project" value="UniProtKB-UniRule"/>
</dbReference>
<dbReference type="SMART" id="SM00680">
    <property type="entry name" value="CLIP"/>
    <property type="match status" value="1"/>
</dbReference>
<dbReference type="STRING" id="568069.A0A1J1HRL0"/>
<dbReference type="SUPFAM" id="SSF50494">
    <property type="entry name" value="Trypsin-like serine proteases"/>
    <property type="match status" value="1"/>
</dbReference>
<keyword evidence="2 13" id="KW-0964">Secreted</keyword>
<evidence type="ECO:0000259" key="14">
    <source>
        <dbReference type="PROSITE" id="PS50240"/>
    </source>
</evidence>
<feature type="signal peptide" evidence="13">
    <location>
        <begin position="1"/>
        <end position="18"/>
    </location>
</feature>
<keyword evidence="4 12" id="KW-0645">Protease</keyword>
<evidence type="ECO:0000256" key="13">
    <source>
        <dbReference type="RuleBase" id="RU366078"/>
    </source>
</evidence>
<keyword evidence="6 12" id="KW-0378">Hydrolase</keyword>
<protein>
    <recommendedName>
        <fullName evidence="13">CLIP domain-containing serine protease</fullName>
        <ecNumber evidence="12">3.4.21.-</ecNumber>
    </recommendedName>
</protein>
<dbReference type="EMBL" id="CVRI01000002">
    <property type="protein sequence ID" value="CRK86963.1"/>
    <property type="molecule type" value="Genomic_DNA"/>
</dbReference>
<dbReference type="InterPro" id="IPR009003">
    <property type="entry name" value="Peptidase_S1_PA"/>
</dbReference>
<dbReference type="Pfam" id="PF00089">
    <property type="entry name" value="Trypsin"/>
    <property type="match status" value="1"/>
</dbReference>
<dbReference type="InterPro" id="IPR051487">
    <property type="entry name" value="Ser/Thr_Proteases_Immune/Dev"/>
</dbReference>
<evidence type="ECO:0000256" key="8">
    <source>
        <dbReference type="ARBA" id="ARBA00022859"/>
    </source>
</evidence>
<dbReference type="PROSITE" id="PS00134">
    <property type="entry name" value="TRYPSIN_HIS"/>
    <property type="match status" value="1"/>
</dbReference>
<dbReference type="SMART" id="SM00020">
    <property type="entry name" value="Tryp_SPc"/>
    <property type="match status" value="1"/>
</dbReference>
<dbReference type="GO" id="GO:0006508">
    <property type="term" value="P:proteolysis"/>
    <property type="evidence" value="ECO:0007669"/>
    <property type="project" value="UniProtKB-KW"/>
</dbReference>
<dbReference type="CDD" id="cd00190">
    <property type="entry name" value="Tryp_SPc"/>
    <property type="match status" value="1"/>
</dbReference>
<dbReference type="OrthoDB" id="9028152at2759"/>
<organism evidence="17 18">
    <name type="scientific">Clunio marinus</name>
    <dbReference type="NCBI Taxonomy" id="568069"/>
    <lineage>
        <taxon>Eukaryota</taxon>
        <taxon>Metazoa</taxon>
        <taxon>Ecdysozoa</taxon>
        <taxon>Arthropoda</taxon>
        <taxon>Hexapoda</taxon>
        <taxon>Insecta</taxon>
        <taxon>Pterygota</taxon>
        <taxon>Neoptera</taxon>
        <taxon>Endopterygota</taxon>
        <taxon>Diptera</taxon>
        <taxon>Nematocera</taxon>
        <taxon>Chironomoidea</taxon>
        <taxon>Chironomidae</taxon>
        <taxon>Clunio</taxon>
    </lineage>
</organism>
<keyword evidence="7 12" id="KW-0720">Serine protease</keyword>
<evidence type="ECO:0000313" key="18">
    <source>
        <dbReference type="Proteomes" id="UP000183832"/>
    </source>
</evidence>
<dbReference type="FunFam" id="2.40.10.10:FF:000036">
    <property type="entry name" value="Trypsin beta"/>
    <property type="match status" value="1"/>
</dbReference>
<keyword evidence="9" id="KW-1015">Disulfide bond</keyword>
<evidence type="ECO:0000313" key="17">
    <source>
        <dbReference type="EMBL" id="CRK90028.1"/>
    </source>
</evidence>
<keyword evidence="18" id="KW-1185">Reference proteome</keyword>
<dbReference type="AlphaFoldDB" id="A0A1J1HRL0"/>
<dbReference type="PROSITE" id="PS50240">
    <property type="entry name" value="TRYPSIN_DOM"/>
    <property type="match status" value="1"/>
</dbReference>
<evidence type="ECO:0000259" key="15">
    <source>
        <dbReference type="PROSITE" id="PS51888"/>
    </source>
</evidence>
<dbReference type="InterPro" id="IPR038565">
    <property type="entry name" value="CLIP_sf"/>
</dbReference>
<comment type="domain">
    <text evidence="13">The clip domain consists of 35-55 residues which are 'knitted' together usually by 3 conserved disulfide bonds forming a clip-like compact structure.</text>
</comment>
<evidence type="ECO:0000256" key="5">
    <source>
        <dbReference type="ARBA" id="ARBA00022729"/>
    </source>
</evidence>